<evidence type="ECO:0000313" key="3">
    <source>
        <dbReference type="EMBL" id="PMM56029.1"/>
    </source>
</evidence>
<feature type="coiled-coil region" evidence="1">
    <location>
        <begin position="639"/>
        <end position="666"/>
    </location>
</feature>
<protein>
    <submittedName>
        <fullName evidence="3">Uncharacterized protein</fullName>
    </submittedName>
</protein>
<name>A0A2N7JRN3_VIBSP</name>
<sequence>MAMKPWRELAQPHQDVRHGNFKQSEFAADITQVATGTAPAEYQDASKFFQRTFITEGMRLLLRSVAERLTGNGGDPVIQLQTAFGGGKTHTMLAVYHLANRQVPVSELPGVSPILDEANITELPSAKVAVIDGIQLSPSQPQMKGNLTINTLWGELAYQLLGAEGYALVEASDKDGTSPGKRVIRELVEKASPCVILMDELVAYIRQFDSGESYPGGTFDSNLSFVQALTEAMKAVPDAILLASLPESELEVGGTMGKVTLDSLEKYFARVESVWKPVATNEAFEIVRRRLFDTTGDSNEIESTCRAFAQFYKEHADALPIDVQDNDYYERLVSSYPIHPEIFDRLYEDWSNLEKFQRTRGVLQYMAIVIHRLWQENDREPMIMPGSLPLYDSTVANKSIHYLPQGWEPVIESEVDGPKSTPHDLDLDSRFGSIQAGRRVARTIFLGSAPSNSNQGVRGIKTERVLLGCALPGQVLGTYQDALRRLRDREQYLYADSSQDSYWFDTKPNLRREMESRKVNLNNKDDIYPHIQQSLRKLFSGQHCFDSVHIFTPSQDVPDDNSLRLVVLSPDAAMRQRKKDLAEEAAEDILFNRGQQARQKRNRIVFLAADLDTVQLLKDQVSTLLAWRSIVTDVENDRLNLDRIQLKQAKDSRDAAEKQVQQSIRSTYKWLLNPFEEEFRGKLDLVWEEDSISPMASVLAHEIEKKLFDNEWLITEWNGLHLNNTLNQWYFKGDNKEVGAVRVWQDFCSYLYLPRLANGDVLLRAIQSGVQHAEYFGFAEGKDGDRYLGFSHQHGVSVLSYDDSSILIESDHATSYAESIKPTPLTNFDSETEISGAGEQSGTSEPSGESSTGSTAGSGSSTTGTTAGATTTNSGNGRPQTDPKRSFYGTVELDPIKAKMDFMEVMNEVVDQFSSKLGVEVEISVEIRAKTSSSGFDESLQRTIKENCNSLKFGSSEFEN</sequence>
<evidence type="ECO:0000256" key="1">
    <source>
        <dbReference type="SAM" id="Coils"/>
    </source>
</evidence>
<dbReference type="Proteomes" id="UP000235533">
    <property type="component" value="Unassembled WGS sequence"/>
</dbReference>
<comment type="caution">
    <text evidence="3">The sequence shown here is derived from an EMBL/GenBank/DDBJ whole genome shotgun (WGS) entry which is preliminary data.</text>
</comment>
<dbReference type="Pfam" id="PF04465">
    <property type="entry name" value="DUF499"/>
    <property type="match status" value="1"/>
</dbReference>
<gene>
    <name evidence="3" type="ORF">BCT54_22250</name>
</gene>
<organism evidence="3 4">
    <name type="scientific">Vibrio splendidus</name>
    <dbReference type="NCBI Taxonomy" id="29497"/>
    <lineage>
        <taxon>Bacteria</taxon>
        <taxon>Pseudomonadati</taxon>
        <taxon>Pseudomonadota</taxon>
        <taxon>Gammaproteobacteria</taxon>
        <taxon>Vibrionales</taxon>
        <taxon>Vibrionaceae</taxon>
        <taxon>Vibrio</taxon>
    </lineage>
</organism>
<feature type="compositionally biased region" description="Low complexity" evidence="2">
    <location>
        <begin position="838"/>
        <end position="877"/>
    </location>
</feature>
<keyword evidence="1" id="KW-0175">Coiled coil</keyword>
<reference evidence="4" key="1">
    <citation type="submission" date="2016-07" db="EMBL/GenBank/DDBJ databases">
        <title>Nontailed viruses are major unrecognized killers of bacteria in the ocean.</title>
        <authorList>
            <person name="Kauffman K."/>
            <person name="Hussain F."/>
            <person name="Yang J."/>
            <person name="Arevalo P."/>
            <person name="Brown J."/>
            <person name="Cutler M."/>
            <person name="Kelly L."/>
            <person name="Polz M.F."/>
        </authorList>
    </citation>
    <scope>NUCLEOTIDE SEQUENCE [LARGE SCALE GENOMIC DNA]</scope>
    <source>
        <strain evidence="4">10N.261.48.B5</strain>
    </source>
</reference>
<dbReference type="EMBL" id="MCZF01000094">
    <property type="protein sequence ID" value="PMM56029.1"/>
    <property type="molecule type" value="Genomic_DNA"/>
</dbReference>
<dbReference type="RefSeq" id="WP_102552172.1">
    <property type="nucleotide sequence ID" value="NZ_MCZF01000094.1"/>
</dbReference>
<evidence type="ECO:0000256" key="2">
    <source>
        <dbReference type="SAM" id="MobiDB-lite"/>
    </source>
</evidence>
<dbReference type="InterPro" id="IPR007555">
    <property type="entry name" value="DUF499"/>
</dbReference>
<proteinExistence type="predicted"/>
<feature type="region of interest" description="Disordered" evidence="2">
    <location>
        <begin position="819"/>
        <end position="888"/>
    </location>
</feature>
<evidence type="ECO:0000313" key="4">
    <source>
        <dbReference type="Proteomes" id="UP000235533"/>
    </source>
</evidence>
<dbReference type="AlphaFoldDB" id="A0A2N7JRN3"/>
<accession>A0A2N7JRN3</accession>